<gene>
    <name evidence="2" type="ORF">C7M51_02137</name>
</gene>
<evidence type="ECO:0000313" key="2">
    <source>
        <dbReference type="EMBL" id="QHM71845.1"/>
    </source>
</evidence>
<dbReference type="KEGG" id="mint:C7M51_02137"/>
<protein>
    <submittedName>
        <fullName evidence="2">Uncharacterized protein</fullName>
    </submittedName>
</protein>
<reference evidence="2 3" key="1">
    <citation type="submission" date="2018-03" db="EMBL/GenBank/DDBJ databases">
        <title>Pantoea intestinalis SRCM103226 isolated form the mealworm.</title>
        <authorList>
            <person name="Jeong D.-Y."/>
            <person name="Kim J.W."/>
        </authorList>
    </citation>
    <scope>NUCLEOTIDE SEQUENCE [LARGE SCALE GENOMIC DNA]</scope>
    <source>
        <strain evidence="2 3">SRCM103226</strain>
    </source>
</reference>
<feature type="compositionally biased region" description="Basic and acidic residues" evidence="1">
    <location>
        <begin position="9"/>
        <end position="25"/>
    </location>
</feature>
<name>A0A6P1Q1Y3_9GAMM</name>
<feature type="region of interest" description="Disordered" evidence="1">
    <location>
        <begin position="1"/>
        <end position="26"/>
    </location>
</feature>
<sequence>MMKRPPQRQKIETGTKAGFRSDKQRTRMVSKTGGQAVAAKKNILSLQQAVLIRKVDVIEFSGYRCTLIVPVQFSVFNW</sequence>
<keyword evidence="3" id="KW-1185">Reference proteome</keyword>
<dbReference type="Proteomes" id="UP000464053">
    <property type="component" value="Chromosome"/>
</dbReference>
<dbReference type="EMBL" id="CP028271">
    <property type="protein sequence ID" value="QHM71845.1"/>
    <property type="molecule type" value="Genomic_DNA"/>
</dbReference>
<proteinExistence type="predicted"/>
<evidence type="ECO:0000313" key="3">
    <source>
        <dbReference type="Proteomes" id="UP000464053"/>
    </source>
</evidence>
<organism evidence="2 3">
    <name type="scientific">Mixta intestinalis</name>
    <dbReference type="NCBI Taxonomy" id="1615494"/>
    <lineage>
        <taxon>Bacteria</taxon>
        <taxon>Pseudomonadati</taxon>
        <taxon>Pseudomonadota</taxon>
        <taxon>Gammaproteobacteria</taxon>
        <taxon>Enterobacterales</taxon>
        <taxon>Erwiniaceae</taxon>
        <taxon>Mixta</taxon>
    </lineage>
</organism>
<dbReference type="AlphaFoldDB" id="A0A6P1Q1Y3"/>
<evidence type="ECO:0000256" key="1">
    <source>
        <dbReference type="SAM" id="MobiDB-lite"/>
    </source>
</evidence>
<accession>A0A6P1Q1Y3</accession>